<dbReference type="InterPro" id="IPR011703">
    <property type="entry name" value="ATPase_AAA-3"/>
</dbReference>
<protein>
    <submittedName>
        <fullName evidence="3">Magnesium chelatase</fullName>
    </submittedName>
</protein>
<name>A0ABM7VG16_9BACT</name>
<feature type="domain" description="ATPase AAA-3" evidence="1">
    <location>
        <begin position="50"/>
        <end position="180"/>
    </location>
</feature>
<evidence type="ECO:0000259" key="2">
    <source>
        <dbReference type="Pfam" id="PF17863"/>
    </source>
</evidence>
<evidence type="ECO:0000259" key="1">
    <source>
        <dbReference type="Pfam" id="PF07726"/>
    </source>
</evidence>
<gene>
    <name evidence="3" type="ORF">PEPS_21800</name>
</gene>
<dbReference type="PIRSF" id="PIRSF002849">
    <property type="entry name" value="AAA_ATPase_chaperone_MoxR_prd"/>
    <property type="match status" value="1"/>
</dbReference>
<dbReference type="Proteomes" id="UP001354989">
    <property type="component" value="Chromosome"/>
</dbReference>
<keyword evidence="4" id="KW-1185">Reference proteome</keyword>
<dbReference type="Gene3D" id="3.40.50.300">
    <property type="entry name" value="P-loop containing nucleotide triphosphate hydrolases"/>
    <property type="match status" value="1"/>
</dbReference>
<organism evidence="3 4">
    <name type="scientific">Persicobacter psychrovividus</name>
    <dbReference type="NCBI Taxonomy" id="387638"/>
    <lineage>
        <taxon>Bacteria</taxon>
        <taxon>Pseudomonadati</taxon>
        <taxon>Bacteroidota</taxon>
        <taxon>Cytophagia</taxon>
        <taxon>Cytophagales</taxon>
        <taxon>Persicobacteraceae</taxon>
        <taxon>Persicobacter</taxon>
    </lineage>
</organism>
<dbReference type="Gene3D" id="1.10.8.80">
    <property type="entry name" value="Magnesium chelatase subunit I, C-Terminal domain"/>
    <property type="match status" value="1"/>
</dbReference>
<accession>A0ABM7VG16</accession>
<dbReference type="Pfam" id="PF07726">
    <property type="entry name" value="AAA_3"/>
    <property type="match status" value="1"/>
</dbReference>
<dbReference type="InterPro" id="IPR041628">
    <property type="entry name" value="ChlI/MoxR_AAA_lid"/>
</dbReference>
<dbReference type="CDD" id="cd00009">
    <property type="entry name" value="AAA"/>
    <property type="match status" value="1"/>
</dbReference>
<dbReference type="Pfam" id="PF17863">
    <property type="entry name" value="AAA_lid_2"/>
    <property type="match status" value="1"/>
</dbReference>
<dbReference type="PANTHER" id="PTHR42759:SF1">
    <property type="entry name" value="MAGNESIUM-CHELATASE SUBUNIT CHLD"/>
    <property type="match status" value="1"/>
</dbReference>
<dbReference type="InterPro" id="IPR027417">
    <property type="entry name" value="P-loop_NTPase"/>
</dbReference>
<dbReference type="PANTHER" id="PTHR42759">
    <property type="entry name" value="MOXR FAMILY PROTEIN"/>
    <property type="match status" value="1"/>
</dbReference>
<evidence type="ECO:0000313" key="3">
    <source>
        <dbReference type="EMBL" id="BDC99899.1"/>
    </source>
</evidence>
<reference evidence="3 4" key="1">
    <citation type="submission" date="2021-12" db="EMBL/GenBank/DDBJ databases">
        <title>Genome sequencing of bacteria with rrn-lacking chromosome and rrn-plasmid.</title>
        <authorList>
            <person name="Anda M."/>
            <person name="Iwasaki W."/>
        </authorList>
    </citation>
    <scope>NUCLEOTIDE SEQUENCE [LARGE SCALE GENOMIC DNA]</scope>
    <source>
        <strain evidence="3 4">NBRC 101262</strain>
    </source>
</reference>
<dbReference type="SUPFAM" id="SSF52540">
    <property type="entry name" value="P-loop containing nucleoside triphosphate hydrolases"/>
    <property type="match status" value="1"/>
</dbReference>
<dbReference type="EMBL" id="AP025292">
    <property type="protein sequence ID" value="BDC99899.1"/>
    <property type="molecule type" value="Genomic_DNA"/>
</dbReference>
<proteinExistence type="predicted"/>
<evidence type="ECO:0000313" key="4">
    <source>
        <dbReference type="Proteomes" id="UP001354989"/>
    </source>
</evidence>
<feature type="domain" description="ChlI/MoxR AAA lid" evidence="2">
    <location>
        <begin position="246"/>
        <end position="308"/>
    </location>
</feature>
<dbReference type="InterPro" id="IPR050764">
    <property type="entry name" value="CbbQ/NirQ/NorQ/GpvN"/>
</dbReference>
<sequence length="326" mass="36416">METSPIFENRIDLTEIKAQLNAMKVRIGEQLVGQEKVVDMMIIALLAKGHVLLEGVPGVAKTLAAKLLAKMVEADFSRIQFTPDLMPSDVLGTLIFDQKAGEFKFKKGPIFTNMALIDEINRAPAKTQAALFEVMEEGQITNDGTTYPLGDPFMVLATQNPIEQEGTYPLPEAQLDRFMFKISVDYPKLEEEVEVLKRHHGGQMLADDQQVNALFSTAQLKDIRSVVDQVTIADEMFVYISKLVQESRKSAHLYYGASPRASLAIMKSAKVKAIMDGRDFVTPEDVIFVFTAVMEHRVMLTPEKEMEGFTVQMALDQIIKSVEAPR</sequence>
<dbReference type="RefSeq" id="WP_332920039.1">
    <property type="nucleotide sequence ID" value="NZ_AP025292.1"/>
</dbReference>